<accession>A0A6C0BPP5</accession>
<name>A0A6C0BPP5_9ZZZZ</name>
<reference evidence="1" key="1">
    <citation type="journal article" date="2020" name="Nature">
        <title>Giant virus diversity and host interactions through global metagenomics.</title>
        <authorList>
            <person name="Schulz F."/>
            <person name="Roux S."/>
            <person name="Paez-Espino D."/>
            <person name="Jungbluth S."/>
            <person name="Walsh D.A."/>
            <person name="Denef V.J."/>
            <person name="McMahon K.D."/>
            <person name="Konstantinidis K.T."/>
            <person name="Eloe-Fadrosh E.A."/>
            <person name="Kyrpides N.C."/>
            <person name="Woyke T."/>
        </authorList>
    </citation>
    <scope>NUCLEOTIDE SEQUENCE</scope>
    <source>
        <strain evidence="1">GVMAG-M-3300018080-19</strain>
    </source>
</reference>
<proteinExistence type="predicted"/>
<protein>
    <submittedName>
        <fullName evidence="1">Uncharacterized protein</fullName>
    </submittedName>
</protein>
<dbReference type="AlphaFoldDB" id="A0A6C0BPP5"/>
<sequence>MSFPITSFIDSSPFSVTGSVTPASGVRFDSGENLPFWLNINLPLKACNGSWELIESKDRLVARGRVDPMGKSFQVQVKNDHLLVECNEEDFSLSWHFACRKRVRRTAPATPTLQRTLSNYSTPEARRIKQRFNTAAPRCARRRTRHVCEKCSHTVLCGSSDPNACLLLNDEMVDTFTGLSTAPFINMVLNFVNVKSLARLAVDYMEITPHPNFTSWYAIVRQYASPCVAFCRSCSPDDYCLGCKKSHGNCINKLRSCSD</sequence>
<evidence type="ECO:0000313" key="1">
    <source>
        <dbReference type="EMBL" id="QHS93952.1"/>
    </source>
</evidence>
<organism evidence="1">
    <name type="scientific">viral metagenome</name>
    <dbReference type="NCBI Taxonomy" id="1070528"/>
    <lineage>
        <taxon>unclassified sequences</taxon>
        <taxon>metagenomes</taxon>
        <taxon>organismal metagenomes</taxon>
    </lineage>
</organism>
<dbReference type="EMBL" id="MN739214">
    <property type="protein sequence ID" value="QHS93952.1"/>
    <property type="molecule type" value="Genomic_DNA"/>
</dbReference>